<dbReference type="Pfam" id="PF17765">
    <property type="entry name" value="MLTR_LBD"/>
    <property type="match status" value="1"/>
</dbReference>
<comment type="caution">
    <text evidence="2">The sequence shown here is derived from an EMBL/GenBank/DDBJ whole genome shotgun (WGS) entry which is preliminary data.</text>
</comment>
<organism evidence="2 3">
    <name type="scientific">Planotetraspora mira</name>
    <dbReference type="NCBI Taxonomy" id="58121"/>
    <lineage>
        <taxon>Bacteria</taxon>
        <taxon>Bacillati</taxon>
        <taxon>Actinomycetota</taxon>
        <taxon>Actinomycetes</taxon>
        <taxon>Streptosporangiales</taxon>
        <taxon>Streptosporangiaceae</taxon>
        <taxon>Planotetraspora</taxon>
    </lineage>
</organism>
<dbReference type="AlphaFoldDB" id="A0A8J3X8C9"/>
<protein>
    <submittedName>
        <fullName evidence="2">Transcriptional regulator</fullName>
    </submittedName>
</protein>
<dbReference type="PANTHER" id="PTHR35010:SF2">
    <property type="entry name" value="BLL4672 PROTEIN"/>
    <property type="match status" value="1"/>
</dbReference>
<evidence type="ECO:0000313" key="2">
    <source>
        <dbReference type="EMBL" id="GII31565.1"/>
    </source>
</evidence>
<dbReference type="EMBL" id="BOOO01000027">
    <property type="protein sequence ID" value="GII31565.1"/>
    <property type="molecule type" value="Genomic_DNA"/>
</dbReference>
<dbReference type="GO" id="GO:0003677">
    <property type="term" value="F:DNA binding"/>
    <property type="evidence" value="ECO:0007669"/>
    <property type="project" value="InterPro"/>
</dbReference>
<accession>A0A8J3X8C9</accession>
<name>A0A8J3X8C9_9ACTN</name>
<dbReference type="PANTHER" id="PTHR35010">
    <property type="entry name" value="BLL4672 PROTEIN-RELATED"/>
    <property type="match status" value="1"/>
</dbReference>
<dbReference type="SUPFAM" id="SSF47413">
    <property type="entry name" value="lambda repressor-like DNA-binding domains"/>
    <property type="match status" value="1"/>
</dbReference>
<reference evidence="2 3" key="1">
    <citation type="submission" date="2021-01" db="EMBL/GenBank/DDBJ databases">
        <title>Whole genome shotgun sequence of Planotetraspora mira NBRC 15435.</title>
        <authorList>
            <person name="Komaki H."/>
            <person name="Tamura T."/>
        </authorList>
    </citation>
    <scope>NUCLEOTIDE SEQUENCE [LARGE SCALE GENOMIC DNA]</scope>
    <source>
        <strain evidence="2 3">NBRC 15435</strain>
    </source>
</reference>
<gene>
    <name evidence="2" type="ORF">Pmi06nite_50070</name>
</gene>
<dbReference type="Gene3D" id="3.30.450.180">
    <property type="match status" value="1"/>
</dbReference>
<dbReference type="InterPro" id="IPR010982">
    <property type="entry name" value="Lambda_DNA-bd_dom_sf"/>
</dbReference>
<evidence type="ECO:0000259" key="1">
    <source>
        <dbReference type="SMART" id="SM00530"/>
    </source>
</evidence>
<dbReference type="Pfam" id="PF13560">
    <property type="entry name" value="HTH_31"/>
    <property type="match status" value="1"/>
</dbReference>
<dbReference type="SMART" id="SM00530">
    <property type="entry name" value="HTH_XRE"/>
    <property type="match status" value="1"/>
</dbReference>
<evidence type="ECO:0000313" key="3">
    <source>
        <dbReference type="Proteomes" id="UP000650628"/>
    </source>
</evidence>
<dbReference type="Gene3D" id="1.10.260.40">
    <property type="entry name" value="lambda repressor-like DNA-binding domains"/>
    <property type="match status" value="1"/>
</dbReference>
<feature type="domain" description="HTH cro/C1-type" evidence="1">
    <location>
        <begin position="7"/>
        <end position="79"/>
    </location>
</feature>
<dbReference type="CDD" id="cd00093">
    <property type="entry name" value="HTH_XRE"/>
    <property type="match status" value="1"/>
</dbReference>
<dbReference type="InterPro" id="IPR041413">
    <property type="entry name" value="MLTR_LBD"/>
</dbReference>
<sequence length="266" mass="30202">MSALGEFLRARRQATTPDQVGLPHFDGRRTPGLRRSEVAELAGVSIDYYMRLEQGRECHPSEQVLEALARVFQLCPEATEHLHDLVRPRKRRVVPADRADQINPALMELMLSWTYPALVLNRRLDVIFKNRLAASICAYGNPEYADNLLRHAFYEPDFYQNWDSAVGKWVAHFRASAGPHSDDPFLLELIEELSGSDEFRRMWARHDVGTNSRGLVCLRHSELGDLKLTYETLPISSAPGQTILVCHSLRDNPSDDAVAKLRELIS</sequence>
<dbReference type="RefSeq" id="WP_203955485.1">
    <property type="nucleotide sequence ID" value="NZ_BOOO01000027.1"/>
</dbReference>
<keyword evidence="3" id="KW-1185">Reference proteome</keyword>
<dbReference type="InterPro" id="IPR001387">
    <property type="entry name" value="Cro/C1-type_HTH"/>
</dbReference>
<dbReference type="Proteomes" id="UP000650628">
    <property type="component" value="Unassembled WGS sequence"/>
</dbReference>
<proteinExistence type="predicted"/>